<name>A0A1E3VVQ8_9HYPH</name>
<evidence type="ECO:0000313" key="2">
    <source>
        <dbReference type="Proteomes" id="UP000094472"/>
    </source>
</evidence>
<dbReference type="STRING" id="1774969.AUC69_10790"/>
<proteinExistence type="predicted"/>
<sequence length="59" mass="6487">MEVRAAFLKAPDQTVNPIALVRLEPGCIEVCPATEAAGQIDHRQRVKRLAVPDHGEIVR</sequence>
<accession>A0A1E3VVQ8</accession>
<dbReference type="Proteomes" id="UP000094472">
    <property type="component" value="Unassembled WGS sequence"/>
</dbReference>
<organism evidence="1 2">
    <name type="scientific">Methyloceanibacter superfactus</name>
    <dbReference type="NCBI Taxonomy" id="1774969"/>
    <lineage>
        <taxon>Bacteria</taxon>
        <taxon>Pseudomonadati</taxon>
        <taxon>Pseudomonadota</taxon>
        <taxon>Alphaproteobacteria</taxon>
        <taxon>Hyphomicrobiales</taxon>
        <taxon>Hyphomicrobiaceae</taxon>
        <taxon>Methyloceanibacter</taxon>
    </lineage>
</organism>
<protein>
    <submittedName>
        <fullName evidence="1">Uncharacterized protein</fullName>
    </submittedName>
</protein>
<dbReference type="EMBL" id="LPWF01000025">
    <property type="protein sequence ID" value="ODR97595.1"/>
    <property type="molecule type" value="Genomic_DNA"/>
</dbReference>
<comment type="caution">
    <text evidence="1">The sequence shown here is derived from an EMBL/GenBank/DDBJ whole genome shotgun (WGS) entry which is preliminary data.</text>
</comment>
<dbReference type="AlphaFoldDB" id="A0A1E3VVQ8"/>
<gene>
    <name evidence="1" type="ORF">AUC69_10790</name>
</gene>
<evidence type="ECO:0000313" key="1">
    <source>
        <dbReference type="EMBL" id="ODR97595.1"/>
    </source>
</evidence>
<keyword evidence="2" id="KW-1185">Reference proteome</keyword>
<reference evidence="1 2" key="1">
    <citation type="journal article" date="2016" name="Environ. Microbiol.">
        <title>New Methyloceanibacter diversity from North Sea sediments includes methanotroph containing solely the soluble methane monooxygenase.</title>
        <authorList>
            <person name="Vekeman B."/>
            <person name="Kerckhof F.M."/>
            <person name="Cremers G."/>
            <person name="de Vos P."/>
            <person name="Vandamme P."/>
            <person name="Boon N."/>
            <person name="Op den Camp H.J."/>
            <person name="Heylen K."/>
        </authorList>
    </citation>
    <scope>NUCLEOTIDE SEQUENCE [LARGE SCALE GENOMIC DNA]</scope>
    <source>
        <strain evidence="1 2">R-67175</strain>
    </source>
</reference>